<feature type="transmembrane region" description="Helical" evidence="13">
    <location>
        <begin position="104"/>
        <end position="126"/>
    </location>
</feature>
<keyword evidence="6 13" id="KW-0812">Transmembrane</keyword>
<dbReference type="OrthoDB" id="9792889at2"/>
<dbReference type="AlphaFoldDB" id="A0A1G6UF82"/>
<dbReference type="GO" id="GO:0005886">
    <property type="term" value="C:plasma membrane"/>
    <property type="evidence" value="ECO:0007669"/>
    <property type="project" value="UniProtKB-SubCell"/>
</dbReference>
<keyword evidence="8" id="KW-0408">Iron</keyword>
<feature type="transmembrane region" description="Helical" evidence="13">
    <location>
        <begin position="321"/>
        <end position="340"/>
    </location>
</feature>
<evidence type="ECO:0000256" key="3">
    <source>
        <dbReference type="ARBA" id="ARBA00018524"/>
    </source>
</evidence>
<dbReference type="GO" id="GO:0022857">
    <property type="term" value="F:transmembrane transporter activity"/>
    <property type="evidence" value="ECO:0007669"/>
    <property type="project" value="InterPro"/>
</dbReference>
<dbReference type="Gene3D" id="1.10.3470.10">
    <property type="entry name" value="ABC transporter involved in vitamin B12 uptake, BtuC"/>
    <property type="match status" value="1"/>
</dbReference>
<dbReference type="SUPFAM" id="SSF81345">
    <property type="entry name" value="ABC transporter involved in vitamin B12 uptake, BtuC"/>
    <property type="match status" value="1"/>
</dbReference>
<dbReference type="CDD" id="cd06550">
    <property type="entry name" value="TM_ABC_iron-siderophores_like"/>
    <property type="match status" value="1"/>
</dbReference>
<dbReference type="EMBL" id="FNAF01000003">
    <property type="protein sequence ID" value="SDD40070.1"/>
    <property type="molecule type" value="Genomic_DNA"/>
</dbReference>
<protein>
    <recommendedName>
        <fullName evidence="3">Probable heme-iron transport system permease protein IsdF</fullName>
    </recommendedName>
    <alternativeName>
        <fullName evidence="12">Iron-regulated surface determinant protein F</fullName>
    </alternativeName>
    <alternativeName>
        <fullName evidence="11">Staphylococcal iron-regulated protein G</fullName>
    </alternativeName>
</protein>
<dbReference type="RefSeq" id="WP_091791315.1">
    <property type="nucleotide sequence ID" value="NZ_FNAF01000003.1"/>
</dbReference>
<dbReference type="Proteomes" id="UP000198995">
    <property type="component" value="Unassembled WGS sequence"/>
</dbReference>
<name>A0A1G6UF82_PEPNI</name>
<keyword evidence="4" id="KW-0813">Transport</keyword>
<evidence type="ECO:0000256" key="1">
    <source>
        <dbReference type="ARBA" id="ARBA00004651"/>
    </source>
</evidence>
<feature type="transmembrane region" description="Helical" evidence="13">
    <location>
        <begin position="18"/>
        <end position="38"/>
    </location>
</feature>
<keyword evidence="15" id="KW-1185">Reference proteome</keyword>
<sequence length="346" mass="35864">MRNQESCSPNPRGWRQGIFLKAGAFLVTGALLVLLTIVSTTVGRLDVGLGELWQGLVGGGNEAVDTVIDVRLPRIIIALFAGAALAVSGTLLQAVMKNPLTDPGIIGISSAAALVGSLVTALFPALFFSVPLLSVVGGLLAYLAIYSLAWDGGVHPTRLILVGVALNMTFTGIGQAVAAAFGGGGNMSATQSIVSGHIAQKTWDDVRLLALYVGVTLVVALLSARVCNLLALDDKTARGLGIAVDRNRFWVALIAIILAAITTSVVGIVGFLGLLVPHIARLLVGSDHKVLIPYAVLLGALFMLASDTIGRAVFYPYEVPAAVIMAVVGGPFFIALLKIGGQTDEY</sequence>
<reference evidence="14 15" key="1">
    <citation type="submission" date="2016-10" db="EMBL/GenBank/DDBJ databases">
        <authorList>
            <person name="de Groot N.N."/>
        </authorList>
    </citation>
    <scope>NUCLEOTIDE SEQUENCE [LARGE SCALE GENOMIC DNA]</scope>
    <source>
        <strain evidence="14 15">DSM 20475</strain>
    </source>
</reference>
<dbReference type="Pfam" id="PF01032">
    <property type="entry name" value="FecCD"/>
    <property type="match status" value="1"/>
</dbReference>
<comment type="similarity">
    <text evidence="2">Belongs to the binding-protein-dependent transport system permease family. FecCD subfamily.</text>
</comment>
<evidence type="ECO:0000256" key="11">
    <source>
        <dbReference type="ARBA" id="ARBA00031149"/>
    </source>
</evidence>
<comment type="subcellular location">
    <subcellularLocation>
        <location evidence="1">Cell membrane</location>
        <topology evidence="1">Multi-pass membrane protein</topology>
    </subcellularLocation>
</comment>
<dbReference type="PANTHER" id="PTHR30472:SF21">
    <property type="entry name" value="HEME-IRON TRANSPORT SYSTEM PERMEASE PROTEIN ISDF-RELATED"/>
    <property type="match status" value="1"/>
</dbReference>
<dbReference type="InterPro" id="IPR000522">
    <property type="entry name" value="ABC_transptr_permease_BtuC"/>
</dbReference>
<feature type="transmembrane region" description="Helical" evidence="13">
    <location>
        <begin position="249"/>
        <end position="279"/>
    </location>
</feature>
<evidence type="ECO:0000256" key="8">
    <source>
        <dbReference type="ARBA" id="ARBA00023004"/>
    </source>
</evidence>
<dbReference type="InterPro" id="IPR037294">
    <property type="entry name" value="ABC_BtuC-like"/>
</dbReference>
<dbReference type="STRING" id="2741.SAMN04489866_10343"/>
<feature type="transmembrane region" description="Helical" evidence="13">
    <location>
        <begin position="159"/>
        <end position="181"/>
    </location>
</feature>
<evidence type="ECO:0000256" key="13">
    <source>
        <dbReference type="SAM" id="Phobius"/>
    </source>
</evidence>
<keyword evidence="7 13" id="KW-1133">Transmembrane helix</keyword>
<evidence type="ECO:0000256" key="9">
    <source>
        <dbReference type="ARBA" id="ARBA00023136"/>
    </source>
</evidence>
<evidence type="ECO:0000313" key="15">
    <source>
        <dbReference type="Proteomes" id="UP000198995"/>
    </source>
</evidence>
<evidence type="ECO:0000256" key="4">
    <source>
        <dbReference type="ARBA" id="ARBA00022448"/>
    </source>
</evidence>
<evidence type="ECO:0000256" key="5">
    <source>
        <dbReference type="ARBA" id="ARBA00022475"/>
    </source>
</evidence>
<feature type="transmembrane region" description="Helical" evidence="13">
    <location>
        <begin position="209"/>
        <end position="228"/>
    </location>
</feature>
<feature type="transmembrane region" description="Helical" evidence="13">
    <location>
        <begin position="75"/>
        <end position="92"/>
    </location>
</feature>
<keyword evidence="9 13" id="KW-0472">Membrane</keyword>
<feature type="transmembrane region" description="Helical" evidence="13">
    <location>
        <begin position="291"/>
        <end position="309"/>
    </location>
</feature>
<dbReference type="GO" id="GO:0033214">
    <property type="term" value="P:siderophore-iron import into cell"/>
    <property type="evidence" value="ECO:0007669"/>
    <property type="project" value="TreeGrafter"/>
</dbReference>
<comment type="function">
    <text evidence="10">Part of the binding-protein-dependent transport system for heme-iron. Responsible for the translocation of the substrate across the membrane.</text>
</comment>
<gene>
    <name evidence="14" type="ORF">SAMN04489866_10343</name>
</gene>
<feature type="transmembrane region" description="Helical" evidence="13">
    <location>
        <begin position="132"/>
        <end position="150"/>
    </location>
</feature>
<organism evidence="14 15">
    <name type="scientific">Peptococcus niger</name>
    <dbReference type="NCBI Taxonomy" id="2741"/>
    <lineage>
        <taxon>Bacteria</taxon>
        <taxon>Bacillati</taxon>
        <taxon>Bacillota</taxon>
        <taxon>Clostridia</taxon>
        <taxon>Eubacteriales</taxon>
        <taxon>Peptococcaceae</taxon>
        <taxon>Peptococcus</taxon>
    </lineage>
</organism>
<dbReference type="PANTHER" id="PTHR30472">
    <property type="entry name" value="FERRIC ENTEROBACTIN TRANSPORT SYSTEM PERMEASE PROTEIN"/>
    <property type="match status" value="1"/>
</dbReference>
<accession>A0A1G6UF82</accession>
<evidence type="ECO:0000256" key="6">
    <source>
        <dbReference type="ARBA" id="ARBA00022692"/>
    </source>
</evidence>
<proteinExistence type="inferred from homology"/>
<evidence type="ECO:0000256" key="12">
    <source>
        <dbReference type="ARBA" id="ARBA00031465"/>
    </source>
</evidence>
<dbReference type="FunFam" id="1.10.3470.10:FF:000001">
    <property type="entry name" value="Vitamin B12 ABC transporter permease BtuC"/>
    <property type="match status" value="1"/>
</dbReference>
<evidence type="ECO:0000313" key="14">
    <source>
        <dbReference type="EMBL" id="SDD40070.1"/>
    </source>
</evidence>
<evidence type="ECO:0000256" key="10">
    <source>
        <dbReference type="ARBA" id="ARBA00025320"/>
    </source>
</evidence>
<evidence type="ECO:0000256" key="7">
    <source>
        <dbReference type="ARBA" id="ARBA00022989"/>
    </source>
</evidence>
<keyword evidence="5" id="KW-1003">Cell membrane</keyword>
<evidence type="ECO:0000256" key="2">
    <source>
        <dbReference type="ARBA" id="ARBA00007935"/>
    </source>
</evidence>